<dbReference type="AlphaFoldDB" id="A0A0U1QMR6"/>
<dbReference type="NCBIfam" id="NF047509">
    <property type="entry name" value="Rv3131_FMN_oxido"/>
    <property type="match status" value="1"/>
</dbReference>
<dbReference type="STRING" id="1069536.SINU_09915"/>
<protein>
    <submittedName>
        <fullName evidence="1">Uncharacterized protein</fullName>
    </submittedName>
</protein>
<dbReference type="GO" id="GO:0016491">
    <property type="term" value="F:oxidoreductase activity"/>
    <property type="evidence" value="ECO:0007669"/>
    <property type="project" value="InterPro"/>
</dbReference>
<sequence>MKTKGVKKNMLILAACLLATLFLFLVVLFAAGGLFQTKTYLQPWDKTYAKNFKDPRIRLAAYGLLAANGHNMQPWIIKLDKKDAMTFYLFADPERMSLQADPEARQLMVTQGTFLDYVAVAGQSIGFSVSITLFPKGTYDENHLQHSMTVQPVAKIQLKKAAPKPSPLFNSIYIPDTNREAYQSKKLTAAQTLAIEALGDSQDVETHVYQDRKNVQTLGKIAMDSAEIEAQTKRVMDEAAAIFRANEYQKNQTRYGFSLEGQGTSGFKLYFMQGLITLFPFLNSDKASADLMIQSTRTALDHTPAYSMITTKENSRASQVKSGMIYSRLTLTAAHLGLAVQPVSQALEEYPEMHDPYQNIHHLYAPNGQTIQMLVRIGTPTKTVPQSMRRDIIDLIKH</sequence>
<proteinExistence type="predicted"/>
<dbReference type="InterPro" id="IPR000415">
    <property type="entry name" value="Nitroreductase-like"/>
</dbReference>
<accession>A0A0U1QMR6</accession>
<name>A0A0U1QMR6_9BACL</name>
<dbReference type="EMBL" id="AFVQ02000129">
    <property type="protein sequence ID" value="KLI02105.1"/>
    <property type="molecule type" value="Genomic_DNA"/>
</dbReference>
<comment type="caution">
    <text evidence="1">The sequence shown here is derived from an EMBL/GenBank/DDBJ whole genome shotgun (WGS) entry which is preliminary data.</text>
</comment>
<evidence type="ECO:0000313" key="2">
    <source>
        <dbReference type="Proteomes" id="UP000035553"/>
    </source>
</evidence>
<gene>
    <name evidence="1" type="ORF">SINU_09915</name>
</gene>
<organism evidence="1 2">
    <name type="scientific">Sporolactobacillus inulinus CASD</name>
    <dbReference type="NCBI Taxonomy" id="1069536"/>
    <lineage>
        <taxon>Bacteria</taxon>
        <taxon>Bacillati</taxon>
        <taxon>Bacillota</taxon>
        <taxon>Bacilli</taxon>
        <taxon>Bacillales</taxon>
        <taxon>Sporolactobacillaceae</taxon>
        <taxon>Sporolactobacillus</taxon>
    </lineage>
</organism>
<dbReference type="OrthoDB" id="5149792at2"/>
<evidence type="ECO:0000313" key="1">
    <source>
        <dbReference type="EMBL" id="KLI02105.1"/>
    </source>
</evidence>
<dbReference type="InterPro" id="IPR050461">
    <property type="entry name" value="Nitroreductase_HadB/RutE"/>
</dbReference>
<reference evidence="1 2" key="1">
    <citation type="journal article" date="2011" name="J. Bacteriol.">
        <title>Draft genome sequence of Sporolactobacillus inulinus strain CASD, an efficient D-lactic acid-producing bacterium with high-concentration lactate tolerance capability.</title>
        <authorList>
            <person name="Yu B."/>
            <person name="Su F."/>
            <person name="Wang L."/>
            <person name="Xu K."/>
            <person name="Zhao B."/>
            <person name="Xu P."/>
        </authorList>
    </citation>
    <scope>NUCLEOTIDE SEQUENCE [LARGE SCALE GENOMIC DNA]</scope>
    <source>
        <strain evidence="1 2">CASD</strain>
    </source>
</reference>
<keyword evidence="2" id="KW-1185">Reference proteome</keyword>
<dbReference type="Gene3D" id="3.40.109.10">
    <property type="entry name" value="NADH Oxidase"/>
    <property type="match status" value="1"/>
</dbReference>
<dbReference type="RefSeq" id="WP_010024487.1">
    <property type="nucleotide sequence ID" value="NZ_AFVQ02000129.1"/>
</dbReference>
<dbReference type="Proteomes" id="UP000035553">
    <property type="component" value="Unassembled WGS sequence"/>
</dbReference>
<dbReference type="SUPFAM" id="SSF55469">
    <property type="entry name" value="FMN-dependent nitroreductase-like"/>
    <property type="match status" value="1"/>
</dbReference>
<dbReference type="PANTHER" id="PTHR43543:SF1">
    <property type="entry name" value="MALONIC SEMIALDEHYDE REDUCTASE RUTE-RELATED"/>
    <property type="match status" value="1"/>
</dbReference>
<dbReference type="PANTHER" id="PTHR43543">
    <property type="entry name" value="MALONIC SEMIALDEHYDE REDUCTASE RUTE-RELATED"/>
    <property type="match status" value="1"/>
</dbReference>